<dbReference type="EMBL" id="CAJVPY010034697">
    <property type="protein sequence ID" value="CAG8800290.1"/>
    <property type="molecule type" value="Genomic_DNA"/>
</dbReference>
<accession>A0A9N9JW73</accession>
<organism evidence="2 3">
    <name type="scientific">Dentiscutata erythropus</name>
    <dbReference type="NCBI Taxonomy" id="1348616"/>
    <lineage>
        <taxon>Eukaryota</taxon>
        <taxon>Fungi</taxon>
        <taxon>Fungi incertae sedis</taxon>
        <taxon>Mucoromycota</taxon>
        <taxon>Glomeromycotina</taxon>
        <taxon>Glomeromycetes</taxon>
        <taxon>Diversisporales</taxon>
        <taxon>Gigasporaceae</taxon>
        <taxon>Dentiscutata</taxon>
    </lineage>
</organism>
<proteinExistence type="predicted"/>
<dbReference type="Proteomes" id="UP000789405">
    <property type="component" value="Unassembled WGS sequence"/>
</dbReference>
<feature type="non-terminal residue" evidence="2">
    <location>
        <position position="118"/>
    </location>
</feature>
<feature type="non-terminal residue" evidence="2">
    <location>
        <position position="1"/>
    </location>
</feature>
<keyword evidence="1" id="KW-0175">Coiled coil</keyword>
<feature type="coiled-coil region" evidence="1">
    <location>
        <begin position="5"/>
        <end position="48"/>
    </location>
</feature>
<evidence type="ECO:0000256" key="1">
    <source>
        <dbReference type="SAM" id="Coils"/>
    </source>
</evidence>
<evidence type="ECO:0000313" key="2">
    <source>
        <dbReference type="EMBL" id="CAG8800290.1"/>
    </source>
</evidence>
<dbReference type="AlphaFoldDB" id="A0A9N9JW73"/>
<keyword evidence="3" id="KW-1185">Reference proteome</keyword>
<evidence type="ECO:0000313" key="3">
    <source>
        <dbReference type="Proteomes" id="UP000789405"/>
    </source>
</evidence>
<reference evidence="2" key="1">
    <citation type="submission" date="2021-06" db="EMBL/GenBank/DDBJ databases">
        <authorList>
            <person name="Kallberg Y."/>
            <person name="Tangrot J."/>
            <person name="Rosling A."/>
        </authorList>
    </citation>
    <scope>NUCLEOTIDE SEQUENCE</scope>
    <source>
        <strain evidence="2">MA453B</strain>
    </source>
</reference>
<name>A0A9N9JW73_9GLOM</name>
<gene>
    <name evidence="2" type="ORF">DERYTH_LOCUS23233</name>
</gene>
<comment type="caution">
    <text evidence="2">The sequence shown here is derived from an EMBL/GenBank/DDBJ whole genome shotgun (WGS) entry which is preliminary data.</text>
</comment>
<protein>
    <submittedName>
        <fullName evidence="2">22342_t:CDS:1</fullName>
    </submittedName>
</protein>
<sequence>KVSELKQKDNEIKALKRNLGDSQKNFLGKKLKSKKERLELLAAELGENKISNINIAKENIAATQDGLIERGISISKAQKFCRKYKKQKDLLPENKQLLLKEIARLKQALAEYHNNKLQ</sequence>